<feature type="compositionally biased region" description="Polar residues" evidence="1">
    <location>
        <begin position="93"/>
        <end position="108"/>
    </location>
</feature>
<feature type="region of interest" description="Disordered" evidence="1">
    <location>
        <begin position="25"/>
        <end position="108"/>
    </location>
</feature>
<keyword evidence="3" id="KW-1185">Reference proteome</keyword>
<name>A0ABN9KQY6_9NEOB</name>
<dbReference type="EMBL" id="CAUEEQ010000001">
    <property type="protein sequence ID" value="CAJ0914812.1"/>
    <property type="molecule type" value="Genomic_DNA"/>
</dbReference>
<sequence>MASVYGVHAVVGVAVNGPSEVSTYKDDGTAGAVHLNGPSTGEPSLNDTDTNGYKCDTLSSDSKFSHSHDKELDDTNERSTKRRRIDSPEKDSPGSSEISQEIYSQGEV</sequence>
<dbReference type="Proteomes" id="UP001176940">
    <property type="component" value="Unassembled WGS sequence"/>
</dbReference>
<comment type="caution">
    <text evidence="2">The sequence shown here is derived from an EMBL/GenBank/DDBJ whole genome shotgun (WGS) entry which is preliminary data.</text>
</comment>
<feature type="compositionally biased region" description="Polar residues" evidence="1">
    <location>
        <begin position="37"/>
        <end position="51"/>
    </location>
</feature>
<feature type="compositionally biased region" description="Basic and acidic residues" evidence="1">
    <location>
        <begin position="63"/>
        <end position="92"/>
    </location>
</feature>
<proteinExistence type="predicted"/>
<accession>A0ABN9KQY6</accession>
<evidence type="ECO:0000313" key="3">
    <source>
        <dbReference type="Proteomes" id="UP001176940"/>
    </source>
</evidence>
<evidence type="ECO:0000313" key="2">
    <source>
        <dbReference type="EMBL" id="CAJ0914812.1"/>
    </source>
</evidence>
<reference evidence="2" key="1">
    <citation type="submission" date="2023-07" db="EMBL/GenBank/DDBJ databases">
        <authorList>
            <person name="Stuckert A."/>
        </authorList>
    </citation>
    <scope>NUCLEOTIDE SEQUENCE</scope>
</reference>
<organism evidence="2 3">
    <name type="scientific">Ranitomeya imitator</name>
    <name type="common">mimic poison frog</name>
    <dbReference type="NCBI Taxonomy" id="111125"/>
    <lineage>
        <taxon>Eukaryota</taxon>
        <taxon>Metazoa</taxon>
        <taxon>Chordata</taxon>
        <taxon>Craniata</taxon>
        <taxon>Vertebrata</taxon>
        <taxon>Euteleostomi</taxon>
        <taxon>Amphibia</taxon>
        <taxon>Batrachia</taxon>
        <taxon>Anura</taxon>
        <taxon>Neobatrachia</taxon>
        <taxon>Hyloidea</taxon>
        <taxon>Dendrobatidae</taxon>
        <taxon>Dendrobatinae</taxon>
        <taxon>Ranitomeya</taxon>
    </lineage>
</organism>
<gene>
    <name evidence="2" type="ORF">RIMI_LOCUS8157</name>
</gene>
<protein>
    <submittedName>
        <fullName evidence="2">Uncharacterized protein</fullName>
    </submittedName>
</protein>
<evidence type="ECO:0000256" key="1">
    <source>
        <dbReference type="SAM" id="MobiDB-lite"/>
    </source>
</evidence>